<dbReference type="InterPro" id="IPR020013">
    <property type="entry name" value="Flagellar_FlgE/F/G"/>
</dbReference>
<dbReference type="NCBIfam" id="NF009280">
    <property type="entry name" value="PRK12640.1"/>
    <property type="match status" value="1"/>
</dbReference>
<dbReference type="Pfam" id="PF06429">
    <property type="entry name" value="Flg_bbr_C"/>
    <property type="match status" value="1"/>
</dbReference>
<keyword evidence="9" id="KW-0969">Cilium</keyword>
<sequence>MDRQLYIAMTGAKHSLQAQHHNNQNLANANTPGFRADLDSFYQAPMYGPGFPTRAYAEELRAGTDFTPGSIMTTDRELDVAIQDQGWFVVQAPDGSEAYTRRGDFRQDSQGLLTTGDGHLVMGENGPVSIPPDSNIEIADDGVITAIPREAPEAPIEVDRLRLVNPDPAELVKSEDGLIRHYDGEPAQDDAQVRVRSGALEGSNVNMAESLVQMIDHARQFETHIKMLTTAEENEQTSSQLLRHPS</sequence>
<dbReference type="Proteomes" id="UP000218890">
    <property type="component" value="Chromosome"/>
</dbReference>
<keyword evidence="9" id="KW-0282">Flagellum</keyword>
<dbReference type="NCBIfam" id="TIGR03506">
    <property type="entry name" value="FlgEFG_subfam"/>
    <property type="match status" value="1"/>
</dbReference>
<keyword evidence="3 6" id="KW-0975">Bacterial flagellum</keyword>
<dbReference type="EMBL" id="AP017372">
    <property type="protein sequence ID" value="BAU58869.1"/>
    <property type="molecule type" value="Genomic_DNA"/>
</dbReference>
<reference evidence="9" key="1">
    <citation type="submission" date="2016-02" db="EMBL/GenBank/DDBJ databases">
        <title>Halorhodospira halochloris DSM-1059 complete genome, version 2.</title>
        <authorList>
            <person name="Tsukatani Y."/>
        </authorList>
    </citation>
    <scope>NUCLEOTIDE SEQUENCE</scope>
    <source>
        <strain evidence="9">DSM 1059</strain>
    </source>
</reference>
<evidence type="ECO:0000256" key="3">
    <source>
        <dbReference type="ARBA" id="ARBA00023143"/>
    </source>
</evidence>
<dbReference type="KEGG" id="hhk:HH1059_21600"/>
<protein>
    <recommendedName>
        <fullName evidence="5 6">Flagellar basal-body rod protein FlgF</fullName>
    </recommendedName>
</protein>
<dbReference type="InterPro" id="IPR012836">
    <property type="entry name" value="FlgF"/>
</dbReference>
<proteinExistence type="inferred from homology"/>
<evidence type="ECO:0000256" key="6">
    <source>
        <dbReference type="RuleBase" id="RU362116"/>
    </source>
</evidence>
<dbReference type="GO" id="GO:0030694">
    <property type="term" value="C:bacterial-type flagellum basal body, rod"/>
    <property type="evidence" value="ECO:0007669"/>
    <property type="project" value="UniProtKB-UniRule"/>
</dbReference>
<evidence type="ECO:0000313" key="9">
    <source>
        <dbReference type="EMBL" id="BAU58869.1"/>
    </source>
</evidence>
<evidence type="ECO:0000259" key="8">
    <source>
        <dbReference type="Pfam" id="PF22692"/>
    </source>
</evidence>
<dbReference type="AlphaFoldDB" id="A0A0X8XD09"/>
<dbReference type="SUPFAM" id="SSF117143">
    <property type="entry name" value="Flagellar hook protein flgE"/>
    <property type="match status" value="1"/>
</dbReference>
<evidence type="ECO:0000256" key="2">
    <source>
        <dbReference type="ARBA" id="ARBA00009677"/>
    </source>
</evidence>
<dbReference type="NCBIfam" id="TIGR02490">
    <property type="entry name" value="flgF"/>
    <property type="match status" value="1"/>
</dbReference>
<gene>
    <name evidence="9" type="primary">flgF</name>
    <name evidence="9" type="ORF">HH1059_21600</name>
</gene>
<evidence type="ECO:0000313" key="10">
    <source>
        <dbReference type="Proteomes" id="UP000218890"/>
    </source>
</evidence>
<comment type="similarity">
    <text evidence="2 6">Belongs to the flagella basal body rod proteins family.</text>
</comment>
<comment type="subunit">
    <text evidence="4 6">The basal body constitutes a major portion of the flagellar organelle and consists of five rings (E,L,P,S, and M) mounted on a central rod. The rod consists of about 26 subunits of FlgG in the distal portion, and FlgB, FlgC and FlgF are thought to build up the proximal portion of the rod with about 6 subunits each.</text>
</comment>
<comment type="subcellular location">
    <subcellularLocation>
        <location evidence="1 6">Bacterial flagellum basal body</location>
    </subcellularLocation>
</comment>
<dbReference type="PANTHER" id="PTHR30435">
    <property type="entry name" value="FLAGELLAR PROTEIN"/>
    <property type="match status" value="1"/>
</dbReference>
<feature type="domain" description="Flagellar basal-body/hook protein C-terminal" evidence="7">
    <location>
        <begin position="196"/>
        <end position="241"/>
    </location>
</feature>
<evidence type="ECO:0000256" key="1">
    <source>
        <dbReference type="ARBA" id="ARBA00004117"/>
    </source>
</evidence>
<organism evidence="9 10">
    <name type="scientific">Halorhodospira halochloris</name>
    <name type="common">Ectothiorhodospira halochloris</name>
    <dbReference type="NCBI Taxonomy" id="1052"/>
    <lineage>
        <taxon>Bacteria</taxon>
        <taxon>Pseudomonadati</taxon>
        <taxon>Pseudomonadota</taxon>
        <taxon>Gammaproteobacteria</taxon>
        <taxon>Chromatiales</taxon>
        <taxon>Ectothiorhodospiraceae</taxon>
        <taxon>Halorhodospira</taxon>
    </lineage>
</organism>
<dbReference type="InterPro" id="IPR053967">
    <property type="entry name" value="LlgE_F_G-like_D1"/>
</dbReference>
<dbReference type="PANTHER" id="PTHR30435:SF18">
    <property type="entry name" value="FLAGELLAR BASAL-BODY ROD PROTEIN FLGF"/>
    <property type="match status" value="1"/>
</dbReference>
<dbReference type="RefSeq" id="WP_096410159.1">
    <property type="nucleotide sequence ID" value="NZ_AP017372.2"/>
</dbReference>
<evidence type="ECO:0000256" key="5">
    <source>
        <dbReference type="ARBA" id="ARBA00040228"/>
    </source>
</evidence>
<name>A0A0X8XD09_HALHR</name>
<evidence type="ECO:0000256" key="4">
    <source>
        <dbReference type="ARBA" id="ARBA00038560"/>
    </source>
</evidence>
<dbReference type="Pfam" id="PF22692">
    <property type="entry name" value="LlgE_F_G_D1"/>
    <property type="match status" value="1"/>
</dbReference>
<keyword evidence="10" id="KW-1185">Reference proteome</keyword>
<feature type="domain" description="Flagellar hook protein FlgE/F/G-like D1" evidence="8">
    <location>
        <begin position="81"/>
        <end position="146"/>
    </location>
</feature>
<dbReference type="GO" id="GO:0071978">
    <property type="term" value="P:bacterial-type flagellum-dependent swarming motility"/>
    <property type="evidence" value="ECO:0007669"/>
    <property type="project" value="TreeGrafter"/>
</dbReference>
<keyword evidence="9" id="KW-0966">Cell projection</keyword>
<evidence type="ECO:0000259" key="7">
    <source>
        <dbReference type="Pfam" id="PF06429"/>
    </source>
</evidence>
<dbReference type="InterPro" id="IPR037925">
    <property type="entry name" value="FlgE/F/G-like"/>
</dbReference>
<dbReference type="InterPro" id="IPR010930">
    <property type="entry name" value="Flg_bb/hook_C_dom"/>
</dbReference>
<accession>A0A0X8XD09</accession>
<dbReference type="OrthoDB" id="9804559at2"/>